<dbReference type="Proteomes" id="UP001174691">
    <property type="component" value="Unassembled WGS sequence"/>
</dbReference>
<dbReference type="EMBL" id="JANBVN010000007">
    <property type="protein sequence ID" value="KAJ9165025.1"/>
    <property type="molecule type" value="Genomic_DNA"/>
</dbReference>
<gene>
    <name evidence="3" type="ORF">NKR19_g804</name>
</gene>
<dbReference type="PANTHER" id="PTHR42067">
    <property type="entry name" value="YALI0C15378P"/>
    <property type="match status" value="1"/>
</dbReference>
<dbReference type="Gene3D" id="1.20.5.370">
    <property type="match status" value="1"/>
</dbReference>
<feature type="compositionally biased region" description="Acidic residues" evidence="2">
    <location>
        <begin position="358"/>
        <end position="371"/>
    </location>
</feature>
<dbReference type="InterPro" id="IPR014751">
    <property type="entry name" value="XRCC4-like_C"/>
</dbReference>
<feature type="compositionally biased region" description="Acidic residues" evidence="2">
    <location>
        <begin position="257"/>
        <end position="268"/>
    </location>
</feature>
<evidence type="ECO:0000256" key="2">
    <source>
        <dbReference type="SAM" id="MobiDB-lite"/>
    </source>
</evidence>
<dbReference type="SUPFAM" id="SSF58022">
    <property type="entry name" value="XRCC4, C-terminal oligomerization domain"/>
    <property type="match status" value="1"/>
</dbReference>
<name>A0AA38SDE8_9PEZI</name>
<dbReference type="PANTHER" id="PTHR42067:SF1">
    <property type="entry name" value="MITOTIC APPARATUS PROTEIN P62"/>
    <property type="match status" value="1"/>
</dbReference>
<keyword evidence="1" id="KW-0175">Coiled coil</keyword>
<evidence type="ECO:0000256" key="1">
    <source>
        <dbReference type="SAM" id="Coils"/>
    </source>
</evidence>
<evidence type="ECO:0000313" key="4">
    <source>
        <dbReference type="Proteomes" id="UP001174691"/>
    </source>
</evidence>
<feature type="compositionally biased region" description="Basic and acidic residues" evidence="2">
    <location>
        <begin position="269"/>
        <end position="278"/>
    </location>
</feature>
<proteinExistence type="predicted"/>
<comment type="caution">
    <text evidence="3">The sequence shown here is derived from an EMBL/GenBank/DDBJ whole genome shotgun (WGS) entry which is preliminary data.</text>
</comment>
<dbReference type="AlphaFoldDB" id="A0AA38SDE8"/>
<feature type="compositionally biased region" description="Acidic residues" evidence="2">
    <location>
        <begin position="279"/>
        <end position="306"/>
    </location>
</feature>
<protein>
    <recommendedName>
        <fullName evidence="5">DNA double-strand break repair and VJ recombination XRCC4</fullName>
    </recommendedName>
</protein>
<accession>A0AA38SDE8</accession>
<feature type="coiled-coil region" evidence="1">
    <location>
        <begin position="137"/>
        <end position="178"/>
    </location>
</feature>
<keyword evidence="4" id="KW-1185">Reference proteome</keyword>
<feature type="region of interest" description="Disordered" evidence="2">
    <location>
        <begin position="202"/>
        <end position="371"/>
    </location>
</feature>
<sequence>MKETAVLRVPRTDDDDGYVLVHVTTTGPKGLDFKLDATDGADPFALTLKHNKLSQLKDKKHPIADDEWERILTEVLLDRRSDDDIEAAAQVAEGQSMTLIIRRSISGIKQRIGTIDLQCVEEQLDIVDWCNTALLSKKQIAQDLKSATAKTRELENAVKELKDQLEDLIQAKKADESELLVKFRDLLNEKKVKIREQQRLLTRHNVDPEETGAVPSPSRAPRQTGKGHVPKPSRASKRKAAEPEPEEDDEPVRVPGEGEEGEEDDDMEKMEVDKRHGEEDSEEDRTTDQGVDDDETGSEPDDDDGEPIPSTRKGVRNVDKPPAANTRHASQRKNESPPPPRTLPFNQRKAAGKPAPEPEPEGSETESDDEL</sequence>
<organism evidence="3 4">
    <name type="scientific">Coniochaeta hoffmannii</name>
    <dbReference type="NCBI Taxonomy" id="91930"/>
    <lineage>
        <taxon>Eukaryota</taxon>
        <taxon>Fungi</taxon>
        <taxon>Dikarya</taxon>
        <taxon>Ascomycota</taxon>
        <taxon>Pezizomycotina</taxon>
        <taxon>Sordariomycetes</taxon>
        <taxon>Sordariomycetidae</taxon>
        <taxon>Coniochaetales</taxon>
        <taxon>Coniochaetaceae</taxon>
        <taxon>Coniochaeta</taxon>
    </lineage>
</organism>
<evidence type="ECO:0008006" key="5">
    <source>
        <dbReference type="Google" id="ProtNLM"/>
    </source>
</evidence>
<feature type="compositionally biased region" description="Basic residues" evidence="2">
    <location>
        <begin position="228"/>
        <end position="238"/>
    </location>
</feature>
<evidence type="ECO:0000313" key="3">
    <source>
        <dbReference type="EMBL" id="KAJ9165025.1"/>
    </source>
</evidence>
<reference evidence="3" key="1">
    <citation type="submission" date="2022-07" db="EMBL/GenBank/DDBJ databases">
        <title>Fungi with potential for degradation of polypropylene.</title>
        <authorList>
            <person name="Gostincar C."/>
        </authorList>
    </citation>
    <scope>NUCLEOTIDE SEQUENCE</scope>
    <source>
        <strain evidence="3">EXF-13287</strain>
    </source>
</reference>